<evidence type="ECO:0000256" key="3">
    <source>
        <dbReference type="ARBA" id="ARBA00022475"/>
    </source>
</evidence>
<dbReference type="SUPFAM" id="SSF50182">
    <property type="entry name" value="Sm-like ribonucleoproteins"/>
    <property type="match status" value="1"/>
</dbReference>
<feature type="transmembrane region" description="Helical" evidence="7">
    <location>
        <begin position="214"/>
        <end position="238"/>
    </location>
</feature>
<dbReference type="InterPro" id="IPR006685">
    <property type="entry name" value="MscS_channel_2nd"/>
</dbReference>
<proteinExistence type="inferred from homology"/>
<evidence type="ECO:0000256" key="1">
    <source>
        <dbReference type="ARBA" id="ARBA00004651"/>
    </source>
</evidence>
<accession>A0A6C2UBR2</accession>
<dbReference type="EMBL" id="CAAHFG010000004">
    <property type="protein sequence ID" value="VGO17313.1"/>
    <property type="molecule type" value="Genomic_DNA"/>
</dbReference>
<feature type="chain" id="PRO_5025343776" evidence="8">
    <location>
        <begin position="19"/>
        <end position="561"/>
    </location>
</feature>
<evidence type="ECO:0000256" key="2">
    <source>
        <dbReference type="ARBA" id="ARBA00008017"/>
    </source>
</evidence>
<dbReference type="GO" id="GO:0005886">
    <property type="term" value="C:plasma membrane"/>
    <property type="evidence" value="ECO:0007669"/>
    <property type="project" value="UniProtKB-SubCell"/>
</dbReference>
<dbReference type="InterPro" id="IPR010920">
    <property type="entry name" value="LSM_dom_sf"/>
</dbReference>
<comment type="similarity">
    <text evidence="2">Belongs to the MscS (TC 1.A.23) family.</text>
</comment>
<gene>
    <name evidence="11" type="primary">ynaI_3</name>
    <name evidence="11" type="ORF">PDESU_05909</name>
</gene>
<dbReference type="Gene3D" id="2.30.30.60">
    <property type="match status" value="1"/>
</dbReference>
<feature type="transmembrane region" description="Helical" evidence="7">
    <location>
        <begin position="286"/>
        <end position="308"/>
    </location>
</feature>
<dbReference type="PANTHER" id="PTHR30221">
    <property type="entry name" value="SMALL-CONDUCTANCE MECHANOSENSITIVE CHANNEL"/>
    <property type="match status" value="1"/>
</dbReference>
<name>A0A6C2UBR2_PONDE</name>
<dbReference type="Gene3D" id="1.10.287.1260">
    <property type="match status" value="1"/>
</dbReference>
<evidence type="ECO:0000256" key="6">
    <source>
        <dbReference type="ARBA" id="ARBA00023136"/>
    </source>
</evidence>
<sequence length="561" mass="61572">MKYLLLLCSTLLAFPVSGEEGHPLLPADTSSPRATLNSFMESCETAYGMLASQGRTTGDEASWRKGRDAIRSVERCMDPGDVAQFRHENIIKEAAVALKEVLDRIELPDEKEIPDRKMMTRPDGSLIESWTIPSTEITLRLTKEGPMAGHYRFSPDTVARADEFYLRVKNLPYKEGATEGFAEIYLSAPGSKWLAEVVKRMPSTLRERKSGQAVWQWTGLGIVLFGTVLLMAVLYASGRRISKRGADGGMVRYILGLAFPIAAVFVPIKAAGIISRLLAISGTALYVVKFNLSLIALFASMIVVLGIGRRVGELIACVPHIKASNIDAQLARLMSRIMGMLCAIVLLLQGGQHLGIPLSSLLAGAGVVGAALALSAQDVLKNIFGSIMIILDKPYTVGERIKIKGYDGVVEEIGLRSTRIRLLNGHQAIIPNEDMARSDIENIGRRPFIRRVSTIRLPVDIGSAKARKAVEIVQGVLQNHEGFDPDFPPRAWLSEFESDHLDLKMIYWYHPPNYWDYTAHADTVNRGLLDAFEKAGIRIALPAFTTKIEDEAGVPVPAPKA</sequence>
<dbReference type="Gene3D" id="3.30.70.100">
    <property type="match status" value="1"/>
</dbReference>
<keyword evidence="5 7" id="KW-1133">Transmembrane helix</keyword>
<feature type="signal peptide" evidence="8">
    <location>
        <begin position="1"/>
        <end position="18"/>
    </location>
</feature>
<dbReference type="Pfam" id="PF21082">
    <property type="entry name" value="MS_channel_3rd"/>
    <property type="match status" value="1"/>
</dbReference>
<comment type="subcellular location">
    <subcellularLocation>
        <location evidence="1">Cell membrane</location>
        <topology evidence="1">Multi-pass membrane protein</topology>
    </subcellularLocation>
</comment>
<dbReference type="InterPro" id="IPR011014">
    <property type="entry name" value="MscS_channel_TM-2"/>
</dbReference>
<dbReference type="SUPFAM" id="SSF82689">
    <property type="entry name" value="Mechanosensitive channel protein MscS (YggB), C-terminal domain"/>
    <property type="match status" value="1"/>
</dbReference>
<dbReference type="InterPro" id="IPR045275">
    <property type="entry name" value="MscS_archaea/bacteria_type"/>
</dbReference>
<dbReference type="Pfam" id="PF00924">
    <property type="entry name" value="MS_channel_2nd"/>
    <property type="match status" value="1"/>
</dbReference>
<keyword evidence="4 7" id="KW-0812">Transmembrane</keyword>
<protein>
    <submittedName>
        <fullName evidence="11">Low conductance mechanosensitive channel YnaI</fullName>
    </submittedName>
</protein>
<dbReference type="InterPro" id="IPR011066">
    <property type="entry name" value="MscS_channel_C_sf"/>
</dbReference>
<keyword evidence="12" id="KW-1185">Reference proteome</keyword>
<keyword evidence="6 7" id="KW-0472">Membrane</keyword>
<dbReference type="SUPFAM" id="SSF82861">
    <property type="entry name" value="Mechanosensitive channel protein MscS (YggB), transmembrane region"/>
    <property type="match status" value="1"/>
</dbReference>
<dbReference type="Proteomes" id="UP000366872">
    <property type="component" value="Unassembled WGS sequence"/>
</dbReference>
<keyword evidence="3" id="KW-1003">Cell membrane</keyword>
<reference evidence="11 12" key="1">
    <citation type="submission" date="2019-04" db="EMBL/GenBank/DDBJ databases">
        <authorList>
            <person name="Van Vliet M D."/>
        </authorList>
    </citation>
    <scope>NUCLEOTIDE SEQUENCE [LARGE SCALE GENOMIC DNA]</scope>
    <source>
        <strain evidence="11 12">F1</strain>
    </source>
</reference>
<feature type="domain" description="Mechanosensitive ion channel MscS" evidence="9">
    <location>
        <begin position="378"/>
        <end position="443"/>
    </location>
</feature>
<evidence type="ECO:0000259" key="9">
    <source>
        <dbReference type="Pfam" id="PF00924"/>
    </source>
</evidence>
<feature type="domain" description="Mechanosensitive ion channel MscS C-terminal" evidence="10">
    <location>
        <begin position="457"/>
        <end position="539"/>
    </location>
</feature>
<evidence type="ECO:0000256" key="8">
    <source>
        <dbReference type="SAM" id="SignalP"/>
    </source>
</evidence>
<dbReference type="AlphaFoldDB" id="A0A6C2UBR2"/>
<dbReference type="InterPro" id="IPR023408">
    <property type="entry name" value="MscS_beta-dom_sf"/>
</dbReference>
<evidence type="ECO:0000313" key="11">
    <source>
        <dbReference type="EMBL" id="VGO17313.1"/>
    </source>
</evidence>
<evidence type="ECO:0000259" key="10">
    <source>
        <dbReference type="Pfam" id="PF21082"/>
    </source>
</evidence>
<keyword evidence="8" id="KW-0732">Signal</keyword>
<evidence type="ECO:0000256" key="4">
    <source>
        <dbReference type="ARBA" id="ARBA00022692"/>
    </source>
</evidence>
<dbReference type="GO" id="GO:0008381">
    <property type="term" value="F:mechanosensitive monoatomic ion channel activity"/>
    <property type="evidence" value="ECO:0007669"/>
    <property type="project" value="InterPro"/>
</dbReference>
<dbReference type="RefSeq" id="WP_168442676.1">
    <property type="nucleotide sequence ID" value="NZ_CAAHFG010000004.1"/>
</dbReference>
<evidence type="ECO:0000256" key="5">
    <source>
        <dbReference type="ARBA" id="ARBA00022989"/>
    </source>
</evidence>
<feature type="transmembrane region" description="Helical" evidence="7">
    <location>
        <begin position="250"/>
        <end position="274"/>
    </location>
</feature>
<evidence type="ECO:0000256" key="7">
    <source>
        <dbReference type="SAM" id="Phobius"/>
    </source>
</evidence>
<evidence type="ECO:0000313" key="12">
    <source>
        <dbReference type="Proteomes" id="UP000366872"/>
    </source>
</evidence>
<feature type="transmembrane region" description="Helical" evidence="7">
    <location>
        <begin position="354"/>
        <end position="374"/>
    </location>
</feature>
<organism evidence="11 12">
    <name type="scientific">Pontiella desulfatans</name>
    <dbReference type="NCBI Taxonomy" id="2750659"/>
    <lineage>
        <taxon>Bacteria</taxon>
        <taxon>Pseudomonadati</taxon>
        <taxon>Kiritimatiellota</taxon>
        <taxon>Kiritimatiellia</taxon>
        <taxon>Kiritimatiellales</taxon>
        <taxon>Pontiellaceae</taxon>
        <taxon>Pontiella</taxon>
    </lineage>
</organism>
<dbReference type="PANTHER" id="PTHR30221:SF1">
    <property type="entry name" value="SMALL-CONDUCTANCE MECHANOSENSITIVE CHANNEL"/>
    <property type="match status" value="1"/>
</dbReference>
<dbReference type="InterPro" id="IPR049278">
    <property type="entry name" value="MS_channel_C"/>
</dbReference>
<feature type="transmembrane region" description="Helical" evidence="7">
    <location>
        <begin position="329"/>
        <end position="348"/>
    </location>
</feature>